<dbReference type="RefSeq" id="WP_013013992.1">
    <property type="nucleotide sequence ID" value="NC_013946.1"/>
</dbReference>
<evidence type="ECO:0008006" key="3">
    <source>
        <dbReference type="Google" id="ProtNLM"/>
    </source>
</evidence>
<dbReference type="KEGG" id="mrb:Mrub_1729"/>
<organism evidence="1 2">
    <name type="scientific">Meiothermus ruber (strain ATCC 35948 / DSM 1279 / VKM B-1258 / 21)</name>
    <name type="common">Thermus ruber</name>
    <dbReference type="NCBI Taxonomy" id="504728"/>
    <lineage>
        <taxon>Bacteria</taxon>
        <taxon>Thermotogati</taxon>
        <taxon>Deinococcota</taxon>
        <taxon>Deinococci</taxon>
        <taxon>Thermales</taxon>
        <taxon>Thermaceae</taxon>
        <taxon>Meiothermus</taxon>
    </lineage>
</organism>
<dbReference type="OrthoDB" id="9794241at2"/>
<keyword evidence="2" id="KW-1185">Reference proteome</keyword>
<protein>
    <recommendedName>
        <fullName evidence="3">DUF2461 domain-containing protein</fullName>
    </recommendedName>
</protein>
<dbReference type="InterPro" id="IPR012808">
    <property type="entry name" value="CHP02453"/>
</dbReference>
<dbReference type="InterPro" id="IPR015996">
    <property type="entry name" value="UCP028451"/>
</dbReference>
<dbReference type="Pfam" id="PF09365">
    <property type="entry name" value="DUF2461"/>
    <property type="match status" value="1"/>
</dbReference>
<dbReference type="NCBIfam" id="TIGR02453">
    <property type="entry name" value="TIGR02453 family protein"/>
    <property type="match status" value="1"/>
</dbReference>
<dbReference type="Proteomes" id="UP000006655">
    <property type="component" value="Chromosome"/>
</dbReference>
<gene>
    <name evidence="1" type="ordered locus">Mrub_1729</name>
</gene>
<dbReference type="PANTHER" id="PTHR36452:SF1">
    <property type="entry name" value="DUF2461 DOMAIN-CONTAINING PROTEIN"/>
    <property type="match status" value="1"/>
</dbReference>
<reference evidence="1 2" key="1">
    <citation type="journal article" date="2010" name="Stand. Genomic Sci.">
        <title>Complete genome sequence of Meiothermus ruber type strain (21).</title>
        <authorList>
            <person name="Tindall B.J."/>
            <person name="Sikorski J."/>
            <person name="Lucas S."/>
            <person name="Goltsman E."/>
            <person name="Copeland A."/>
            <person name="Glavina Del Rio T."/>
            <person name="Nolan M."/>
            <person name="Tice H."/>
            <person name="Cheng J.F."/>
            <person name="Han C."/>
            <person name="Pitluck S."/>
            <person name="Liolios K."/>
            <person name="Ivanova N."/>
            <person name="Mavromatis K."/>
            <person name="Ovchinnikova G."/>
            <person name="Pati A."/>
            <person name="Fahnrich R."/>
            <person name="Goodwin L."/>
            <person name="Chen A."/>
            <person name="Palaniappan K."/>
            <person name="Land M."/>
            <person name="Hauser L."/>
            <person name="Chang Y.J."/>
            <person name="Jeffries C.D."/>
            <person name="Rohde M."/>
            <person name="Goker M."/>
            <person name="Woyke T."/>
            <person name="Bristow J."/>
            <person name="Eisen J.A."/>
            <person name="Markowitz V."/>
            <person name="Hugenholtz P."/>
            <person name="Kyrpides N.C."/>
            <person name="Klenk H.P."/>
            <person name="Lapidus A."/>
        </authorList>
    </citation>
    <scope>NUCLEOTIDE SEQUENCE [LARGE SCALE GENOMIC DNA]</scope>
    <source>
        <strain evidence="2">ATCC 35948 / DSM 1279 / VKM B-1258 / 21</strain>
    </source>
</reference>
<sequence length="229" mass="26846">MAAVLTQKQAYFSPELFHFLIELRYNNRREWFQANKPRYEALVRQPFLRFIADFAPHLEKISPDYLAGPQSLFRIQRDTRFSANKAPYKTHAAAQFRHRRGRDVHMPGFYIHLEPDNCFLGAGIWMPEPENLRRIRAAIARQDPRWLRLRGRLELDGEGKLTRPPRGYRADHPLIEDLKQRSFTVSYPLAEEVVTSDALLPAVEKVFLELLPLNQFLSEVLLLPQEEEP</sequence>
<dbReference type="PANTHER" id="PTHR36452">
    <property type="entry name" value="CHROMOSOME 12, WHOLE GENOME SHOTGUN SEQUENCE"/>
    <property type="match status" value="1"/>
</dbReference>
<dbReference type="AlphaFoldDB" id="A0A806CLJ3"/>
<name>A0A806CLJ3_MEIRD</name>
<evidence type="ECO:0000313" key="2">
    <source>
        <dbReference type="Proteomes" id="UP000006655"/>
    </source>
</evidence>
<dbReference type="PIRSF" id="PIRSF028451">
    <property type="entry name" value="UCP028451"/>
    <property type="match status" value="1"/>
</dbReference>
<dbReference type="EMBL" id="CP001743">
    <property type="protein sequence ID" value="ADD28490.1"/>
    <property type="molecule type" value="Genomic_DNA"/>
</dbReference>
<evidence type="ECO:0000313" key="1">
    <source>
        <dbReference type="EMBL" id="ADD28490.1"/>
    </source>
</evidence>
<proteinExistence type="predicted"/>
<accession>A0A806CLJ3</accession>